<dbReference type="PROSITE" id="PS50850">
    <property type="entry name" value="MFS"/>
    <property type="match status" value="1"/>
</dbReference>
<feature type="transmembrane region" description="Helical" evidence="7">
    <location>
        <begin position="540"/>
        <end position="561"/>
    </location>
</feature>
<evidence type="ECO:0000313" key="9">
    <source>
        <dbReference type="EMBL" id="KAL3759790.1"/>
    </source>
</evidence>
<dbReference type="Pfam" id="PF00083">
    <property type="entry name" value="Sugar_tr"/>
    <property type="match status" value="2"/>
</dbReference>
<comment type="caution">
    <text evidence="9">The sequence shown here is derived from an EMBL/GenBank/DDBJ whole genome shotgun (WGS) entry which is preliminary data.</text>
</comment>
<sequence>MEHQFLNVHSGAGGGGGAHGPVAVDDHDYGIDDNDDDDDNKPYQQQNQSSPRSIDEYLDLAYHHSNINHSFTTHTNYPRHHCLRRCSSFFLPSQFFSNLFQNWRYYIIFLALGIANSGDSSEMGCTSYILSSSTFQHEILMKGSDNTSDGGVVDLVGKRSAMIAGAHFAGMLASGLLAGIVADIRGRRYTLLLGLLNNSIVGILSSLVQSALQLCVLRFITGVGLGFVIAGVVTLSAEISPPCRRGRYMTLVASCYTLGYLYTALWAILIFHIGSGNWRVFLFVNVVPTLVAAGLVYLFAPESPRFYMARGRLKEAVQVANFIARRMGYYGDDGENNNFLTEEELRKYIFHSKRIGLMSFRGKEMIMHNEEYDSELDGGNGGEGGDDLLQEVWMSLSTIKQVFVNGHWKTTVPLQLSYLTLTLITGEDLIRIYTSVNIVSNTKSFRHEKGVATWWTRMFQNLELQTDAFALSFYHTLSQIPGVMLASSLIDSVGRRKLVIIGFGCGAAVLTMLSVTTHFIHKSHLHDDAELGIIHESKGYYTWIVLGLANLFTICLCMGWLAIDCLTAESFPTKVRSTGRGVCVATGRMAGFSVQFLYGPLVNQNRLSLVMGIASVFAVGGVLVSCQTTDTTNVDLQDHWDSENGSEATNNNMVPFAETKRRGKYLSIEQTPHESKF</sequence>
<dbReference type="AlphaFoldDB" id="A0ABD3M6V5"/>
<feature type="domain" description="Major facilitator superfamily (MFS) profile" evidence="8">
    <location>
        <begin position="106"/>
        <end position="632"/>
    </location>
</feature>
<evidence type="ECO:0000256" key="6">
    <source>
        <dbReference type="SAM" id="MobiDB-lite"/>
    </source>
</evidence>
<dbReference type="PANTHER" id="PTHR23511:SF34">
    <property type="entry name" value="SYNAPTIC VESICLE GLYCOPROTEIN 2"/>
    <property type="match status" value="1"/>
</dbReference>
<dbReference type="GO" id="GO:0016020">
    <property type="term" value="C:membrane"/>
    <property type="evidence" value="ECO:0007669"/>
    <property type="project" value="UniProtKB-SubCell"/>
</dbReference>
<name>A0ABD3M6V5_9STRA</name>
<feature type="region of interest" description="Disordered" evidence="6">
    <location>
        <begin position="9"/>
        <end position="51"/>
    </location>
</feature>
<evidence type="ECO:0000256" key="5">
    <source>
        <dbReference type="ARBA" id="ARBA00023136"/>
    </source>
</evidence>
<keyword evidence="2" id="KW-0813">Transport</keyword>
<dbReference type="InterPro" id="IPR005828">
    <property type="entry name" value="MFS_sugar_transport-like"/>
</dbReference>
<accession>A0ABD3M6V5</accession>
<evidence type="ECO:0000259" key="8">
    <source>
        <dbReference type="PROSITE" id="PS50850"/>
    </source>
</evidence>
<evidence type="ECO:0000256" key="3">
    <source>
        <dbReference type="ARBA" id="ARBA00022692"/>
    </source>
</evidence>
<dbReference type="PROSITE" id="PS00217">
    <property type="entry name" value="SUGAR_TRANSPORT_2"/>
    <property type="match status" value="1"/>
</dbReference>
<feature type="transmembrane region" description="Helical" evidence="7">
    <location>
        <begin position="607"/>
        <end position="626"/>
    </location>
</feature>
<feature type="transmembrane region" description="Helical" evidence="7">
    <location>
        <begin position="216"/>
        <end position="236"/>
    </location>
</feature>
<keyword evidence="4 7" id="KW-1133">Transmembrane helix</keyword>
<dbReference type="PANTHER" id="PTHR23511">
    <property type="entry name" value="SYNAPTIC VESICLE GLYCOPROTEIN 2"/>
    <property type="match status" value="1"/>
</dbReference>
<feature type="transmembrane region" description="Helical" evidence="7">
    <location>
        <begin position="248"/>
        <end position="274"/>
    </location>
</feature>
<keyword evidence="5 7" id="KW-0472">Membrane</keyword>
<evidence type="ECO:0000256" key="1">
    <source>
        <dbReference type="ARBA" id="ARBA00004141"/>
    </source>
</evidence>
<dbReference type="InterPro" id="IPR005829">
    <property type="entry name" value="Sugar_transporter_CS"/>
</dbReference>
<keyword evidence="10" id="KW-1185">Reference proteome</keyword>
<keyword evidence="3 7" id="KW-0812">Transmembrane</keyword>
<evidence type="ECO:0000256" key="7">
    <source>
        <dbReference type="SAM" id="Phobius"/>
    </source>
</evidence>
<proteinExistence type="predicted"/>
<dbReference type="EMBL" id="JALLBG020000196">
    <property type="protein sequence ID" value="KAL3759790.1"/>
    <property type="molecule type" value="Genomic_DNA"/>
</dbReference>
<feature type="transmembrane region" description="Helical" evidence="7">
    <location>
        <begin position="280"/>
        <end position="300"/>
    </location>
</feature>
<reference evidence="9 10" key="1">
    <citation type="submission" date="2024-10" db="EMBL/GenBank/DDBJ databases">
        <title>Updated reference genomes for cyclostephanoid diatoms.</title>
        <authorList>
            <person name="Roberts W.R."/>
            <person name="Alverson A.J."/>
        </authorList>
    </citation>
    <scope>NUCLEOTIDE SEQUENCE [LARGE SCALE GENOMIC DNA]</scope>
    <source>
        <strain evidence="9 10">AJA232-27</strain>
    </source>
</reference>
<dbReference type="InterPro" id="IPR020846">
    <property type="entry name" value="MFS_dom"/>
</dbReference>
<dbReference type="SUPFAM" id="SSF103473">
    <property type="entry name" value="MFS general substrate transporter"/>
    <property type="match status" value="1"/>
</dbReference>
<comment type="subcellular location">
    <subcellularLocation>
        <location evidence="1">Membrane</location>
        <topology evidence="1">Multi-pass membrane protein</topology>
    </subcellularLocation>
</comment>
<evidence type="ECO:0000256" key="2">
    <source>
        <dbReference type="ARBA" id="ARBA00022448"/>
    </source>
</evidence>
<feature type="transmembrane region" description="Helical" evidence="7">
    <location>
        <begin position="498"/>
        <end position="520"/>
    </location>
</feature>
<feature type="transmembrane region" description="Helical" evidence="7">
    <location>
        <begin position="189"/>
        <end position="210"/>
    </location>
</feature>
<protein>
    <recommendedName>
        <fullName evidence="8">Major facilitator superfamily (MFS) profile domain-containing protein</fullName>
    </recommendedName>
</protein>
<evidence type="ECO:0000313" key="10">
    <source>
        <dbReference type="Proteomes" id="UP001530293"/>
    </source>
</evidence>
<gene>
    <name evidence="9" type="ORF">ACHAWU_007534</name>
</gene>
<feature type="compositionally biased region" description="Polar residues" evidence="6">
    <location>
        <begin position="42"/>
        <end position="51"/>
    </location>
</feature>
<dbReference type="Gene3D" id="1.20.1250.20">
    <property type="entry name" value="MFS general substrate transporter like domains"/>
    <property type="match status" value="1"/>
</dbReference>
<feature type="transmembrane region" description="Helical" evidence="7">
    <location>
        <begin position="582"/>
        <end position="601"/>
    </location>
</feature>
<dbReference type="InterPro" id="IPR036259">
    <property type="entry name" value="MFS_trans_sf"/>
</dbReference>
<organism evidence="9 10">
    <name type="scientific">Discostella pseudostelligera</name>
    <dbReference type="NCBI Taxonomy" id="259834"/>
    <lineage>
        <taxon>Eukaryota</taxon>
        <taxon>Sar</taxon>
        <taxon>Stramenopiles</taxon>
        <taxon>Ochrophyta</taxon>
        <taxon>Bacillariophyta</taxon>
        <taxon>Coscinodiscophyceae</taxon>
        <taxon>Thalassiosirophycidae</taxon>
        <taxon>Stephanodiscales</taxon>
        <taxon>Stephanodiscaceae</taxon>
        <taxon>Discostella</taxon>
    </lineage>
</organism>
<evidence type="ECO:0000256" key="4">
    <source>
        <dbReference type="ARBA" id="ARBA00022989"/>
    </source>
</evidence>
<feature type="transmembrane region" description="Helical" evidence="7">
    <location>
        <begin position="161"/>
        <end position="182"/>
    </location>
</feature>
<dbReference type="Proteomes" id="UP001530293">
    <property type="component" value="Unassembled WGS sequence"/>
</dbReference>